<evidence type="ECO:0000313" key="4">
    <source>
        <dbReference type="Proteomes" id="UP000321436"/>
    </source>
</evidence>
<reference evidence="3 4" key="1">
    <citation type="submission" date="2019-07" db="EMBL/GenBank/DDBJ databases">
        <title>Whole genome shotgun sequence of Chitinophaga cymbidii NBRC 109752.</title>
        <authorList>
            <person name="Hosoyama A."/>
            <person name="Uohara A."/>
            <person name="Ohji S."/>
            <person name="Ichikawa N."/>
        </authorList>
    </citation>
    <scope>NUCLEOTIDE SEQUENCE [LARGE SCALE GENOMIC DNA]</scope>
    <source>
        <strain evidence="3 4">NBRC 109752</strain>
    </source>
</reference>
<evidence type="ECO:0000259" key="2">
    <source>
        <dbReference type="Pfam" id="PF16344"/>
    </source>
</evidence>
<dbReference type="InterPro" id="IPR012373">
    <property type="entry name" value="Ferrdict_sens_TM"/>
</dbReference>
<feature type="domain" description="Protein FecR C-terminal" evidence="2">
    <location>
        <begin position="197"/>
        <end position="265"/>
    </location>
</feature>
<dbReference type="InterPro" id="IPR032508">
    <property type="entry name" value="FecR_C"/>
</dbReference>
<feature type="domain" description="FecR protein" evidence="1">
    <location>
        <begin position="61"/>
        <end position="155"/>
    </location>
</feature>
<evidence type="ECO:0000313" key="3">
    <source>
        <dbReference type="EMBL" id="GEP97659.1"/>
    </source>
</evidence>
<proteinExistence type="predicted"/>
<dbReference type="InterPro" id="IPR006860">
    <property type="entry name" value="FecR"/>
</dbReference>
<comment type="caution">
    <text evidence="3">The sequence shown here is derived from an EMBL/GenBank/DDBJ whole genome shotgun (WGS) entry which is preliminary data.</text>
</comment>
<sequence>MAPGKAGATLTLANGQKIRLSDQAEGELAKQAGVTIRKSASGVLVYEITATDQDASAVNILSTSPGESYEVKLPDGSVISLNSASSLEYPANIAGRSERRVKLAGEAFFQVAKDAKHPFIVEAGNQTVQVLGTEFNINCYADEPSVATTLIGGSVSVKANGATQLLVPGQQARSRNGGLQVAAVDTDSVVDWKNGDFYLNHVDFRTAMRKIARWYNVEVIYDASVPANLRSGGWISRSNNLSTVLKSIEHAGLVTFRIEGRKIYVTK</sequence>
<organism evidence="3 4">
    <name type="scientific">Chitinophaga cymbidii</name>
    <dbReference type="NCBI Taxonomy" id="1096750"/>
    <lineage>
        <taxon>Bacteria</taxon>
        <taxon>Pseudomonadati</taxon>
        <taxon>Bacteroidota</taxon>
        <taxon>Chitinophagia</taxon>
        <taxon>Chitinophagales</taxon>
        <taxon>Chitinophagaceae</taxon>
        <taxon>Chitinophaga</taxon>
    </lineage>
</organism>
<dbReference type="AlphaFoldDB" id="A0A512RPN4"/>
<dbReference type="Pfam" id="PF04773">
    <property type="entry name" value="FecR"/>
    <property type="match status" value="1"/>
</dbReference>
<dbReference type="PANTHER" id="PTHR30273:SF2">
    <property type="entry name" value="PROTEIN FECR"/>
    <property type="match status" value="1"/>
</dbReference>
<dbReference type="Gene3D" id="2.60.120.1440">
    <property type="match status" value="1"/>
</dbReference>
<name>A0A512RPN4_9BACT</name>
<dbReference type="EMBL" id="BKAU01000005">
    <property type="protein sequence ID" value="GEP97659.1"/>
    <property type="molecule type" value="Genomic_DNA"/>
</dbReference>
<accession>A0A512RPN4</accession>
<keyword evidence="4" id="KW-1185">Reference proteome</keyword>
<gene>
    <name evidence="3" type="ORF">CCY01nite_39190</name>
</gene>
<evidence type="ECO:0000259" key="1">
    <source>
        <dbReference type="Pfam" id="PF04773"/>
    </source>
</evidence>
<evidence type="ECO:0008006" key="5">
    <source>
        <dbReference type="Google" id="ProtNLM"/>
    </source>
</evidence>
<dbReference type="Pfam" id="PF16344">
    <property type="entry name" value="FecR_C"/>
    <property type="match status" value="1"/>
</dbReference>
<dbReference type="Proteomes" id="UP000321436">
    <property type="component" value="Unassembled WGS sequence"/>
</dbReference>
<dbReference type="PANTHER" id="PTHR30273">
    <property type="entry name" value="PERIPLASMIC SIGNAL SENSOR AND SIGMA FACTOR ACTIVATOR FECR-RELATED"/>
    <property type="match status" value="1"/>
</dbReference>
<protein>
    <recommendedName>
        <fullName evidence="5">Iron dicitrate transporter FecR</fullName>
    </recommendedName>
</protein>
<dbReference type="Gene3D" id="3.55.50.30">
    <property type="match status" value="1"/>
</dbReference>
<dbReference type="GO" id="GO:0016989">
    <property type="term" value="F:sigma factor antagonist activity"/>
    <property type="evidence" value="ECO:0007669"/>
    <property type="project" value="TreeGrafter"/>
</dbReference>